<organism evidence="2 3">
    <name type="scientific">Pseudodonghicola xiamenensis</name>
    <dbReference type="NCBI Taxonomy" id="337702"/>
    <lineage>
        <taxon>Bacteria</taxon>
        <taxon>Pseudomonadati</taxon>
        <taxon>Pseudomonadota</taxon>
        <taxon>Alphaproteobacteria</taxon>
        <taxon>Rhodobacterales</taxon>
        <taxon>Paracoccaceae</taxon>
        <taxon>Pseudodonghicola</taxon>
    </lineage>
</organism>
<evidence type="ECO:0000256" key="1">
    <source>
        <dbReference type="SAM" id="MobiDB-lite"/>
    </source>
</evidence>
<comment type="caution">
    <text evidence="2">The sequence shown here is derived from an EMBL/GenBank/DDBJ whole genome shotgun (WGS) entry which is preliminary data.</text>
</comment>
<feature type="region of interest" description="Disordered" evidence="1">
    <location>
        <begin position="83"/>
        <end position="129"/>
    </location>
</feature>
<accession>A0A8J3MEP3</accession>
<evidence type="ECO:0000313" key="3">
    <source>
        <dbReference type="Proteomes" id="UP000611500"/>
    </source>
</evidence>
<keyword evidence="3" id="KW-1185">Reference proteome</keyword>
<proteinExistence type="predicted"/>
<sequence length="129" mass="14278">MRNTDAIRQFLDSATVARDPLDATACRRAAVWLRWCDAFGATMTDDETGHLAQGNALGEAARQLIRRLADEFPAPPEDAALTYLDDDEGSGWMRNIPEATGAARTARRREAEDERPEVQSPFDDMEPGL</sequence>
<name>A0A8J3MEP3_9RHOB</name>
<gene>
    <name evidence="2" type="ORF">GCM10010961_44610</name>
</gene>
<reference evidence="2" key="2">
    <citation type="submission" date="2020-09" db="EMBL/GenBank/DDBJ databases">
        <authorList>
            <person name="Sun Q."/>
            <person name="Zhou Y."/>
        </authorList>
    </citation>
    <scope>NUCLEOTIDE SEQUENCE</scope>
    <source>
        <strain evidence="2">CGMCC 1.7081</strain>
    </source>
</reference>
<dbReference type="AlphaFoldDB" id="A0A8J3MEP3"/>
<evidence type="ECO:0000313" key="2">
    <source>
        <dbReference type="EMBL" id="GHH05645.1"/>
    </source>
</evidence>
<dbReference type="Proteomes" id="UP000611500">
    <property type="component" value="Unassembled WGS sequence"/>
</dbReference>
<reference evidence="2" key="1">
    <citation type="journal article" date="2014" name="Int. J. Syst. Evol. Microbiol.">
        <title>Complete genome sequence of Corynebacterium casei LMG S-19264T (=DSM 44701T), isolated from a smear-ripened cheese.</title>
        <authorList>
            <consortium name="US DOE Joint Genome Institute (JGI-PGF)"/>
            <person name="Walter F."/>
            <person name="Albersmeier A."/>
            <person name="Kalinowski J."/>
            <person name="Ruckert C."/>
        </authorList>
    </citation>
    <scope>NUCLEOTIDE SEQUENCE</scope>
    <source>
        <strain evidence="2">CGMCC 1.7081</strain>
    </source>
</reference>
<dbReference type="EMBL" id="BNAP01000057">
    <property type="protein sequence ID" value="GHH05645.1"/>
    <property type="molecule type" value="Genomic_DNA"/>
</dbReference>
<protein>
    <submittedName>
        <fullName evidence="2">Uncharacterized protein</fullName>
    </submittedName>
</protein>